<dbReference type="InterPro" id="IPR015946">
    <property type="entry name" value="KH_dom-like_a/b"/>
</dbReference>
<dbReference type="SUPFAM" id="SSF89919">
    <property type="entry name" value="Ribosome-binding factor A, RbfA"/>
    <property type="match status" value="1"/>
</dbReference>
<dbReference type="GO" id="GO:0005829">
    <property type="term" value="C:cytosol"/>
    <property type="evidence" value="ECO:0007669"/>
    <property type="project" value="TreeGrafter"/>
</dbReference>
<dbReference type="InterPro" id="IPR020053">
    <property type="entry name" value="Ribosome-bd_factorA_CS"/>
</dbReference>
<dbReference type="OrthoDB" id="307788at2"/>
<feature type="compositionally biased region" description="Acidic residues" evidence="4">
    <location>
        <begin position="174"/>
        <end position="183"/>
    </location>
</feature>
<feature type="region of interest" description="Disordered" evidence="4">
    <location>
        <begin position="122"/>
        <end position="183"/>
    </location>
</feature>
<comment type="function">
    <text evidence="3">One of several proteins that assist in the late maturation steps of the functional core of the 30S ribosomal subunit. Associates with free 30S ribosomal subunits (but not with 30S subunits that are part of 70S ribosomes or polysomes). Required for efficient processing of 16S rRNA. May interact with the 5'-terminal helix region of 16S rRNA.</text>
</comment>
<keyword evidence="2 3" id="KW-0690">Ribosome biogenesis</keyword>
<dbReference type="GO" id="GO:0030490">
    <property type="term" value="P:maturation of SSU-rRNA"/>
    <property type="evidence" value="ECO:0007669"/>
    <property type="project" value="UniProtKB-UniRule"/>
</dbReference>
<proteinExistence type="inferred from homology"/>
<dbReference type="InterPro" id="IPR023799">
    <property type="entry name" value="RbfA_dom_sf"/>
</dbReference>
<comment type="similarity">
    <text evidence="3">Belongs to the RbfA family.</text>
</comment>
<evidence type="ECO:0000256" key="3">
    <source>
        <dbReference type="HAMAP-Rule" id="MF_00003"/>
    </source>
</evidence>
<dbReference type="RefSeq" id="WP_109275339.1">
    <property type="nucleotide sequence ID" value="NZ_QFKX01000002.1"/>
</dbReference>
<dbReference type="GO" id="GO:0043024">
    <property type="term" value="F:ribosomal small subunit binding"/>
    <property type="evidence" value="ECO:0007669"/>
    <property type="project" value="TreeGrafter"/>
</dbReference>
<dbReference type="PANTHER" id="PTHR33515:SF1">
    <property type="entry name" value="RIBOSOME-BINDING FACTOR A, CHLOROPLASTIC-RELATED"/>
    <property type="match status" value="1"/>
</dbReference>
<name>A0A2U2RLT8_9MICO</name>
<evidence type="ECO:0000256" key="4">
    <source>
        <dbReference type="SAM" id="MobiDB-lite"/>
    </source>
</evidence>
<keyword evidence="1 3" id="KW-0963">Cytoplasm</keyword>
<dbReference type="HAMAP" id="MF_00003">
    <property type="entry name" value="RbfA"/>
    <property type="match status" value="1"/>
</dbReference>
<evidence type="ECO:0000313" key="6">
    <source>
        <dbReference type="Proteomes" id="UP000245590"/>
    </source>
</evidence>
<accession>A0A2U2RLT8</accession>
<dbReference type="InterPro" id="IPR000238">
    <property type="entry name" value="RbfA"/>
</dbReference>
<comment type="subcellular location">
    <subcellularLocation>
        <location evidence="3">Cytoplasm</location>
    </subcellularLocation>
</comment>
<feature type="compositionally biased region" description="Acidic residues" evidence="4">
    <location>
        <begin position="141"/>
        <end position="164"/>
    </location>
</feature>
<sequence length="183" mass="20340">MSENSPRARRLADRIQQIVATMLDTRVKDPRLGFITITEVRVTGDLQHATLFYTVFGDEEERAGTAAALASATGMLRREVGRQTGVRLTPTLEFVEDALPENARTIEDLLVHARTRDADLAELKEGASYAGEADPYRAPREDEEDEEDGDLEDGDLESDLEAEGTEDRKSSERSDEDTEDPRA</sequence>
<organism evidence="5 6">
    <name type="scientific">Brachybacterium endophyticum</name>
    <dbReference type="NCBI Taxonomy" id="2182385"/>
    <lineage>
        <taxon>Bacteria</taxon>
        <taxon>Bacillati</taxon>
        <taxon>Actinomycetota</taxon>
        <taxon>Actinomycetes</taxon>
        <taxon>Micrococcales</taxon>
        <taxon>Dermabacteraceae</taxon>
        <taxon>Brachybacterium</taxon>
    </lineage>
</organism>
<evidence type="ECO:0000256" key="1">
    <source>
        <dbReference type="ARBA" id="ARBA00022490"/>
    </source>
</evidence>
<evidence type="ECO:0000256" key="2">
    <source>
        <dbReference type="ARBA" id="ARBA00022517"/>
    </source>
</evidence>
<keyword evidence="6" id="KW-1185">Reference proteome</keyword>
<dbReference type="Gene3D" id="3.30.300.20">
    <property type="match status" value="1"/>
</dbReference>
<gene>
    <name evidence="3" type="primary">rbfA</name>
    <name evidence="5" type="ORF">DEO23_07425</name>
</gene>
<dbReference type="PROSITE" id="PS01319">
    <property type="entry name" value="RBFA"/>
    <property type="match status" value="1"/>
</dbReference>
<dbReference type="Pfam" id="PF02033">
    <property type="entry name" value="RBFA"/>
    <property type="match status" value="1"/>
</dbReference>
<dbReference type="Proteomes" id="UP000245590">
    <property type="component" value="Unassembled WGS sequence"/>
</dbReference>
<comment type="subunit">
    <text evidence="3">Monomer. Binds 30S ribosomal subunits, but not 50S ribosomal subunits or 70S ribosomes.</text>
</comment>
<dbReference type="EMBL" id="QFKX01000002">
    <property type="protein sequence ID" value="PWH06744.1"/>
    <property type="molecule type" value="Genomic_DNA"/>
</dbReference>
<evidence type="ECO:0000313" key="5">
    <source>
        <dbReference type="EMBL" id="PWH06744.1"/>
    </source>
</evidence>
<protein>
    <recommendedName>
        <fullName evidence="3">Ribosome-binding factor A</fullName>
    </recommendedName>
</protein>
<reference evidence="5 6" key="1">
    <citation type="submission" date="2018-05" db="EMBL/GenBank/DDBJ databases">
        <title>Brachybacterium sp. M1HQ-2T, whole genome shotgun sequence.</title>
        <authorList>
            <person name="Tuo L."/>
        </authorList>
    </citation>
    <scope>NUCLEOTIDE SEQUENCE [LARGE SCALE GENOMIC DNA]</scope>
    <source>
        <strain evidence="5 6">M1HQ-2</strain>
    </source>
</reference>
<comment type="caution">
    <text evidence="5">The sequence shown here is derived from an EMBL/GenBank/DDBJ whole genome shotgun (WGS) entry which is preliminary data.</text>
</comment>
<dbReference type="AlphaFoldDB" id="A0A2U2RLT8"/>
<dbReference type="PANTHER" id="PTHR33515">
    <property type="entry name" value="RIBOSOME-BINDING FACTOR A, CHLOROPLASTIC-RELATED"/>
    <property type="match status" value="1"/>
</dbReference>
<dbReference type="NCBIfam" id="TIGR00082">
    <property type="entry name" value="rbfA"/>
    <property type="match status" value="1"/>
</dbReference>